<sequence length="457" mass="51619">METRRSLPKRRSSALEQERDAVAKQVEKDHEHAPRKRSSYLPSSDSVSSRQGDSCLRDAKKAIQTIYDIHTRYECRRAVENASFLLAMAGIFMVFIDNEYTESELSKLYLRIASCSATLVLLGFVVWRFVIERDILIKRNVVAPHIALWRMPKHLLKLLLELLVCCICVPPGVNGSFRVWEWKFYVDAGVGTCPATFTVNNGSCYLVYPYPYEVLGLLSLLRLYMLPRIIRNLSDFTNYRTSYLGVVYHVDTLSSLFAVKCFLRSHPFKFLLAAFAGTLVLTGYALAIVEAPVNPQLAPLWNSMWLVVLTMGTIGYGDLASVTIAGQVLLVLGGMLAGILLVGVLSAAIFGFLGLNERDRRFIHLLRRQEKHGLHASSPKKYKQLLDELYKCTSKQRSLRKQHIGDYDSASTEVQRCQDQLLLSFRQEHATTMKRLKMVEKRLDTLLVAATDAVSAA</sequence>
<keyword evidence="2" id="KW-0472">Membrane</keyword>
<dbReference type="EnsemblProtists" id="PYU1_T005270">
    <property type="protein sequence ID" value="PYU1_T005270"/>
    <property type="gene ID" value="PYU1_G005259"/>
</dbReference>
<dbReference type="Pfam" id="PF07885">
    <property type="entry name" value="Ion_trans_2"/>
    <property type="match status" value="1"/>
</dbReference>
<dbReference type="AlphaFoldDB" id="K3WJX8"/>
<dbReference type="OMA" id="PPCQWPP"/>
<keyword evidence="2" id="KW-1133">Transmembrane helix</keyword>
<dbReference type="GO" id="GO:0016286">
    <property type="term" value="F:small conductance calcium-activated potassium channel activity"/>
    <property type="evidence" value="ECO:0007669"/>
    <property type="project" value="InterPro"/>
</dbReference>
<dbReference type="InParanoid" id="K3WJX8"/>
<dbReference type="InterPro" id="IPR013099">
    <property type="entry name" value="K_chnl_dom"/>
</dbReference>
<dbReference type="VEuPathDB" id="FungiDB:PYU1_G005259"/>
<protein>
    <recommendedName>
        <fullName evidence="3">Potassium channel domain-containing protein</fullName>
    </recommendedName>
</protein>
<reference evidence="4" key="3">
    <citation type="submission" date="2015-02" db="UniProtKB">
        <authorList>
            <consortium name="EnsemblProtists"/>
        </authorList>
    </citation>
    <scope>IDENTIFICATION</scope>
    <source>
        <strain evidence="4">DAOM BR144</strain>
    </source>
</reference>
<feature type="transmembrane region" description="Helical" evidence="2">
    <location>
        <begin position="78"/>
        <end position="96"/>
    </location>
</feature>
<evidence type="ECO:0000313" key="4">
    <source>
        <dbReference type="EnsemblProtists" id="PYU1_T005270"/>
    </source>
</evidence>
<dbReference type="GO" id="GO:0016020">
    <property type="term" value="C:membrane"/>
    <property type="evidence" value="ECO:0007669"/>
    <property type="project" value="InterPro"/>
</dbReference>
<evidence type="ECO:0000256" key="1">
    <source>
        <dbReference type="SAM" id="MobiDB-lite"/>
    </source>
</evidence>
<dbReference type="Gene3D" id="1.10.287.70">
    <property type="match status" value="1"/>
</dbReference>
<feature type="transmembrane region" description="Helical" evidence="2">
    <location>
        <begin position="270"/>
        <end position="288"/>
    </location>
</feature>
<evidence type="ECO:0000259" key="3">
    <source>
        <dbReference type="Pfam" id="PF07885"/>
    </source>
</evidence>
<dbReference type="eggNOG" id="KOG3684">
    <property type="taxonomic scope" value="Eukaryota"/>
</dbReference>
<dbReference type="PANTHER" id="PTHR10153">
    <property type="entry name" value="SMALL CONDUCTANCE CALCIUM-ACTIVATED POTASSIUM CHANNEL"/>
    <property type="match status" value="1"/>
</dbReference>
<feature type="compositionally biased region" description="Low complexity" evidence="1">
    <location>
        <begin position="39"/>
        <end position="52"/>
    </location>
</feature>
<dbReference type="Proteomes" id="UP000019132">
    <property type="component" value="Unassembled WGS sequence"/>
</dbReference>
<feature type="transmembrane region" description="Helical" evidence="2">
    <location>
        <begin position="108"/>
        <end position="130"/>
    </location>
</feature>
<evidence type="ECO:0000256" key="2">
    <source>
        <dbReference type="SAM" id="Phobius"/>
    </source>
</evidence>
<feature type="transmembrane region" description="Helical" evidence="2">
    <location>
        <begin position="300"/>
        <end position="317"/>
    </location>
</feature>
<name>K3WJX8_GLOUD</name>
<feature type="region of interest" description="Disordered" evidence="1">
    <location>
        <begin position="1"/>
        <end position="52"/>
    </location>
</feature>
<reference evidence="5" key="1">
    <citation type="journal article" date="2010" name="Genome Biol.">
        <title>Genome sequence of the necrotrophic plant pathogen Pythium ultimum reveals original pathogenicity mechanisms and effector repertoire.</title>
        <authorList>
            <person name="Levesque C.A."/>
            <person name="Brouwer H."/>
            <person name="Cano L."/>
            <person name="Hamilton J.P."/>
            <person name="Holt C."/>
            <person name="Huitema E."/>
            <person name="Raffaele S."/>
            <person name="Robideau G.P."/>
            <person name="Thines M."/>
            <person name="Win J."/>
            <person name="Zerillo M.M."/>
            <person name="Beakes G.W."/>
            <person name="Boore J.L."/>
            <person name="Busam D."/>
            <person name="Dumas B."/>
            <person name="Ferriera S."/>
            <person name="Fuerstenberg S.I."/>
            <person name="Gachon C.M."/>
            <person name="Gaulin E."/>
            <person name="Govers F."/>
            <person name="Grenville-Briggs L."/>
            <person name="Horner N."/>
            <person name="Hostetler J."/>
            <person name="Jiang R.H."/>
            <person name="Johnson J."/>
            <person name="Krajaejun T."/>
            <person name="Lin H."/>
            <person name="Meijer H.J."/>
            <person name="Moore B."/>
            <person name="Morris P."/>
            <person name="Phuntmart V."/>
            <person name="Puiu D."/>
            <person name="Shetty J."/>
            <person name="Stajich J.E."/>
            <person name="Tripathy S."/>
            <person name="Wawra S."/>
            <person name="van West P."/>
            <person name="Whitty B.R."/>
            <person name="Coutinho P.M."/>
            <person name="Henrissat B."/>
            <person name="Martin F."/>
            <person name="Thomas P.D."/>
            <person name="Tyler B.M."/>
            <person name="De Vries R.P."/>
            <person name="Kamoun S."/>
            <person name="Yandell M."/>
            <person name="Tisserat N."/>
            <person name="Buell C.R."/>
        </authorList>
    </citation>
    <scope>NUCLEOTIDE SEQUENCE</scope>
    <source>
        <strain evidence="5">DAOM:BR144</strain>
    </source>
</reference>
<feature type="transmembrane region" description="Helical" evidence="2">
    <location>
        <begin position="243"/>
        <end position="263"/>
    </location>
</feature>
<dbReference type="STRING" id="431595.K3WJX8"/>
<proteinExistence type="predicted"/>
<dbReference type="Pfam" id="PF03530">
    <property type="entry name" value="SK_channel"/>
    <property type="match status" value="1"/>
</dbReference>
<reference evidence="5" key="2">
    <citation type="submission" date="2010-04" db="EMBL/GenBank/DDBJ databases">
        <authorList>
            <person name="Buell R."/>
            <person name="Hamilton J."/>
            <person name="Hostetler J."/>
        </authorList>
    </citation>
    <scope>NUCLEOTIDE SEQUENCE [LARGE SCALE GENOMIC DNA]</scope>
    <source>
        <strain evidence="5">DAOM:BR144</strain>
    </source>
</reference>
<feature type="transmembrane region" description="Helical" evidence="2">
    <location>
        <begin position="329"/>
        <end position="355"/>
    </location>
</feature>
<feature type="compositionally biased region" description="Basic residues" evidence="1">
    <location>
        <begin position="1"/>
        <end position="12"/>
    </location>
</feature>
<feature type="domain" description="Potassium channel" evidence="3">
    <location>
        <begin position="298"/>
        <end position="352"/>
    </location>
</feature>
<dbReference type="InterPro" id="IPR015449">
    <property type="entry name" value="K_chnl_Ca-activ_SK"/>
</dbReference>
<dbReference type="EMBL" id="GL376633">
    <property type="status" value="NOT_ANNOTATED_CDS"/>
    <property type="molecule type" value="Genomic_DNA"/>
</dbReference>
<keyword evidence="5" id="KW-1185">Reference proteome</keyword>
<organism evidence="4 5">
    <name type="scientific">Globisporangium ultimum (strain ATCC 200006 / CBS 805.95 / DAOM BR144)</name>
    <name type="common">Pythium ultimum</name>
    <dbReference type="NCBI Taxonomy" id="431595"/>
    <lineage>
        <taxon>Eukaryota</taxon>
        <taxon>Sar</taxon>
        <taxon>Stramenopiles</taxon>
        <taxon>Oomycota</taxon>
        <taxon>Peronosporomycetes</taxon>
        <taxon>Pythiales</taxon>
        <taxon>Pythiaceae</taxon>
        <taxon>Globisporangium</taxon>
    </lineage>
</organism>
<dbReference type="SUPFAM" id="SSF81324">
    <property type="entry name" value="Voltage-gated potassium channels"/>
    <property type="match status" value="1"/>
</dbReference>
<evidence type="ECO:0000313" key="5">
    <source>
        <dbReference type="Proteomes" id="UP000019132"/>
    </source>
</evidence>
<keyword evidence="2" id="KW-0812">Transmembrane</keyword>
<dbReference type="HOGENOM" id="CLU_582019_0_0_1"/>
<feature type="compositionally biased region" description="Basic and acidic residues" evidence="1">
    <location>
        <begin position="16"/>
        <end position="32"/>
    </location>
</feature>
<accession>K3WJX8</accession>